<dbReference type="GO" id="GO:0046983">
    <property type="term" value="F:protein dimerization activity"/>
    <property type="evidence" value="ECO:0007669"/>
    <property type="project" value="InterPro"/>
</dbReference>
<comment type="subcellular location">
    <subcellularLocation>
        <location evidence="5">Nucleus</location>
    </subcellularLocation>
</comment>
<evidence type="ECO:0000313" key="8">
    <source>
        <dbReference type="Proteomes" id="UP000265120"/>
    </source>
</evidence>
<dbReference type="AlphaFoldDB" id="A0A3P8W1A7"/>
<dbReference type="STRING" id="244447.ENSCSEP00000018350"/>
<dbReference type="PANTHER" id="PTHR12081:SF18">
    <property type="entry name" value="TRANSCRIPTION FACTOR E2F2-RELATED"/>
    <property type="match status" value="1"/>
</dbReference>
<dbReference type="InterPro" id="IPR032198">
    <property type="entry name" value="E2F_CC-MB"/>
</dbReference>
<comment type="similarity">
    <text evidence="1 5">Belongs to the E2F/DP family.</text>
</comment>
<dbReference type="InterPro" id="IPR015633">
    <property type="entry name" value="E2F"/>
</dbReference>
<dbReference type="SMART" id="SM01372">
    <property type="entry name" value="E2F_TDP"/>
    <property type="match status" value="1"/>
</dbReference>
<organism evidence="7 8">
    <name type="scientific">Cynoglossus semilaevis</name>
    <name type="common">Tongue sole</name>
    <dbReference type="NCBI Taxonomy" id="244447"/>
    <lineage>
        <taxon>Eukaryota</taxon>
        <taxon>Metazoa</taxon>
        <taxon>Chordata</taxon>
        <taxon>Craniata</taxon>
        <taxon>Vertebrata</taxon>
        <taxon>Euteleostomi</taxon>
        <taxon>Actinopterygii</taxon>
        <taxon>Neopterygii</taxon>
        <taxon>Teleostei</taxon>
        <taxon>Neoteleostei</taxon>
        <taxon>Acanthomorphata</taxon>
        <taxon>Carangaria</taxon>
        <taxon>Pleuronectiformes</taxon>
        <taxon>Pleuronectoidei</taxon>
        <taxon>Cynoglossidae</taxon>
        <taxon>Cynoglossinae</taxon>
        <taxon>Cynoglossus</taxon>
    </lineage>
</organism>
<dbReference type="Pfam" id="PF16421">
    <property type="entry name" value="E2F_CC-MB"/>
    <property type="match status" value="1"/>
</dbReference>
<dbReference type="GO" id="GO:0000978">
    <property type="term" value="F:RNA polymerase II cis-regulatory region sequence-specific DNA binding"/>
    <property type="evidence" value="ECO:0007669"/>
    <property type="project" value="InterPro"/>
</dbReference>
<proteinExistence type="inferred from homology"/>
<feature type="domain" description="E2F/DP family winged-helix DNA-binding" evidence="6">
    <location>
        <begin position="27"/>
        <end position="92"/>
    </location>
</feature>
<evidence type="ECO:0000256" key="3">
    <source>
        <dbReference type="ARBA" id="ARBA00023125"/>
    </source>
</evidence>
<dbReference type="GeneTree" id="ENSGT00940000155115"/>
<dbReference type="OMA" id="YLCEMEQ"/>
<dbReference type="GO" id="GO:0000981">
    <property type="term" value="F:DNA-binding transcription factor activity, RNA polymerase II-specific"/>
    <property type="evidence" value="ECO:0007669"/>
    <property type="project" value="TreeGrafter"/>
</dbReference>
<keyword evidence="8" id="KW-1185">Reference proteome</keyword>
<keyword evidence="2 5" id="KW-0805">Transcription regulation</keyword>
<dbReference type="PANTHER" id="PTHR12081">
    <property type="entry name" value="TRANSCRIPTION FACTOR E2F"/>
    <property type="match status" value="1"/>
</dbReference>
<dbReference type="InterPro" id="IPR036390">
    <property type="entry name" value="WH_DNA-bd_sf"/>
</dbReference>
<dbReference type="InParanoid" id="A0A3P8W1A7"/>
<evidence type="ECO:0000259" key="6">
    <source>
        <dbReference type="SMART" id="SM01372"/>
    </source>
</evidence>
<keyword evidence="4 5" id="KW-0804">Transcription</keyword>
<evidence type="ECO:0000313" key="7">
    <source>
        <dbReference type="Ensembl" id="ENSCSEP00000018350.1"/>
    </source>
</evidence>
<reference evidence="7" key="2">
    <citation type="submission" date="2025-08" db="UniProtKB">
        <authorList>
            <consortium name="Ensembl"/>
        </authorList>
    </citation>
    <scope>IDENTIFICATION</scope>
</reference>
<dbReference type="GeneID" id="103394109"/>
<dbReference type="Proteomes" id="UP000265120">
    <property type="component" value="Chromosome 18"/>
</dbReference>
<dbReference type="CDD" id="cd14660">
    <property type="entry name" value="E2F_DD"/>
    <property type="match status" value="1"/>
</dbReference>
<evidence type="ECO:0000256" key="4">
    <source>
        <dbReference type="ARBA" id="ARBA00023163"/>
    </source>
</evidence>
<reference evidence="7 8" key="1">
    <citation type="journal article" date="2014" name="Nat. Genet.">
        <title>Whole-genome sequence of a flatfish provides insights into ZW sex chromosome evolution and adaptation to a benthic lifestyle.</title>
        <authorList>
            <person name="Chen S."/>
            <person name="Zhang G."/>
            <person name="Shao C."/>
            <person name="Huang Q."/>
            <person name="Liu G."/>
            <person name="Zhang P."/>
            <person name="Song W."/>
            <person name="An N."/>
            <person name="Chalopin D."/>
            <person name="Volff J.N."/>
            <person name="Hong Y."/>
            <person name="Li Q."/>
            <person name="Sha Z."/>
            <person name="Zhou H."/>
            <person name="Xie M."/>
            <person name="Yu Q."/>
            <person name="Liu Y."/>
            <person name="Xiang H."/>
            <person name="Wang N."/>
            <person name="Wu K."/>
            <person name="Yang C."/>
            <person name="Zhou Q."/>
            <person name="Liao X."/>
            <person name="Yang L."/>
            <person name="Hu Q."/>
            <person name="Zhang J."/>
            <person name="Meng L."/>
            <person name="Jin L."/>
            <person name="Tian Y."/>
            <person name="Lian J."/>
            <person name="Yang J."/>
            <person name="Miao G."/>
            <person name="Liu S."/>
            <person name="Liang Z."/>
            <person name="Yan F."/>
            <person name="Li Y."/>
            <person name="Sun B."/>
            <person name="Zhang H."/>
            <person name="Zhang J."/>
            <person name="Zhu Y."/>
            <person name="Du M."/>
            <person name="Zhao Y."/>
            <person name="Schartl M."/>
            <person name="Tang Q."/>
            <person name="Wang J."/>
        </authorList>
    </citation>
    <scope>NUCLEOTIDE SEQUENCE</scope>
</reference>
<dbReference type="InterPro" id="IPR036388">
    <property type="entry name" value="WH-like_DNA-bd_sf"/>
</dbReference>
<keyword evidence="3 5" id="KW-0238">DNA-binding</keyword>
<dbReference type="Pfam" id="PF02319">
    <property type="entry name" value="WHD_E2F_TDP"/>
    <property type="match status" value="1"/>
</dbReference>
<accession>A0A3P8W1A7</accession>
<evidence type="ECO:0000256" key="5">
    <source>
        <dbReference type="RuleBase" id="RU003796"/>
    </source>
</evidence>
<dbReference type="RefSeq" id="XP_008329473.1">
    <property type="nucleotide sequence ID" value="XM_008331251.3"/>
</dbReference>
<dbReference type="GO" id="GO:0090575">
    <property type="term" value="C:RNA polymerase II transcription regulator complex"/>
    <property type="evidence" value="ECO:0007669"/>
    <property type="project" value="TreeGrafter"/>
</dbReference>
<dbReference type="Ensembl" id="ENSCSET00000018576.1">
    <property type="protein sequence ID" value="ENSCSEP00000018350.1"/>
    <property type="gene ID" value="ENSCSEG00000011783.1"/>
</dbReference>
<sequence>MCSQSHEGEKVHSPRPAECSSVVEKSRYDASLGLLTLRFRELLKRSSDGILDMNLTALELNTAKRRIYDVTNVLEGISLLKKKSKNTVQWLGAPFNRPVTEDLIRLEEEEKQLDEQIKSCTKHIHQMCTDHCVQKYAYLTHEDLRKIPSLKEQTVMVIKAPAETKLEVSHPDECFQVHLKSTQGPIDIFISTNDQKDVKGVKIPKSSVIPAVPMPSPEHDYTASRILSVCPMMTSYSSYSSPVTIPFSPSMPTSLQLTSEDSQDFSPLTFWLHGQQYILSLTEY</sequence>
<dbReference type="FunFam" id="1.10.10.10:FF:000008">
    <property type="entry name" value="E2F transcription factor 1"/>
    <property type="match status" value="1"/>
</dbReference>
<dbReference type="SUPFAM" id="SSF144074">
    <property type="entry name" value="E2F-DP heterodimerization region"/>
    <property type="match status" value="1"/>
</dbReference>
<dbReference type="Gene3D" id="1.10.10.10">
    <property type="entry name" value="Winged helix-like DNA-binding domain superfamily/Winged helix DNA-binding domain"/>
    <property type="match status" value="1"/>
</dbReference>
<reference evidence="7" key="3">
    <citation type="submission" date="2025-09" db="UniProtKB">
        <authorList>
            <consortium name="Ensembl"/>
        </authorList>
    </citation>
    <scope>IDENTIFICATION</scope>
</reference>
<dbReference type="KEGG" id="csem:103394109"/>
<name>A0A3P8W1A7_CYNSE</name>
<protein>
    <recommendedName>
        <fullName evidence="6">E2F/DP family winged-helix DNA-binding domain-containing protein</fullName>
    </recommendedName>
</protein>
<dbReference type="SUPFAM" id="SSF46785">
    <property type="entry name" value="Winged helix' DNA-binding domain"/>
    <property type="match status" value="1"/>
</dbReference>
<evidence type="ECO:0000256" key="1">
    <source>
        <dbReference type="ARBA" id="ARBA00010940"/>
    </source>
</evidence>
<dbReference type="InterPro" id="IPR003316">
    <property type="entry name" value="E2F_WHTH_DNA-bd_dom"/>
</dbReference>
<dbReference type="Gene3D" id="6.10.250.540">
    <property type="match status" value="1"/>
</dbReference>
<evidence type="ECO:0000256" key="2">
    <source>
        <dbReference type="ARBA" id="ARBA00023015"/>
    </source>
</evidence>
<dbReference type="OrthoDB" id="1743261at2759"/>
<dbReference type="RefSeq" id="XP_016896774.1">
    <property type="nucleotide sequence ID" value="XM_017041285.2"/>
</dbReference>
<keyword evidence="5" id="KW-0539">Nucleus</keyword>
<dbReference type="InterPro" id="IPR037241">
    <property type="entry name" value="E2F-DP_heterodim"/>
</dbReference>